<dbReference type="AlphaFoldDB" id="A0A2U8VSD2"/>
<evidence type="ECO:0008006" key="4">
    <source>
        <dbReference type="Google" id="ProtNLM"/>
    </source>
</evidence>
<dbReference type="Proteomes" id="UP000246058">
    <property type="component" value="Chromosome"/>
</dbReference>
<protein>
    <recommendedName>
        <fullName evidence="4">Histidine kinase</fullName>
    </recommendedName>
</protein>
<dbReference type="KEGG" id="meti:DK427_13950"/>
<proteinExistence type="predicted"/>
<accession>A0A2U8VSD2</accession>
<dbReference type="RefSeq" id="WP_109951788.1">
    <property type="nucleotide sequence ID" value="NZ_CP029551.1"/>
</dbReference>
<organism evidence="2 3">
    <name type="scientific">Methylobacterium radiodurans</name>
    <dbReference type="NCBI Taxonomy" id="2202828"/>
    <lineage>
        <taxon>Bacteria</taxon>
        <taxon>Pseudomonadati</taxon>
        <taxon>Pseudomonadota</taxon>
        <taxon>Alphaproteobacteria</taxon>
        <taxon>Hyphomicrobiales</taxon>
        <taxon>Methylobacteriaceae</taxon>
        <taxon>Methylobacterium</taxon>
    </lineage>
</organism>
<keyword evidence="1" id="KW-0732">Signal</keyword>
<name>A0A2U8VSD2_9HYPH</name>
<keyword evidence="3" id="KW-1185">Reference proteome</keyword>
<feature type="chain" id="PRO_5015846917" description="Histidine kinase" evidence="1">
    <location>
        <begin position="20"/>
        <end position="80"/>
    </location>
</feature>
<reference evidence="2 3" key="1">
    <citation type="submission" date="2018-05" db="EMBL/GenBank/DDBJ databases">
        <title>Complete Genome Sequence of Methylobacterium sp. 17Sr1-43.</title>
        <authorList>
            <person name="Srinivasan S."/>
        </authorList>
    </citation>
    <scope>NUCLEOTIDE SEQUENCE [LARGE SCALE GENOMIC DNA]</scope>
    <source>
        <strain evidence="2 3">17Sr1-43</strain>
    </source>
</reference>
<sequence length="80" mass="8498">MRAAPLCLGLILLCGPAFADDKSACATGIAMIKDELAKNPPESVLPKLKKALRVAEREQGEGEYDECLDAVGDAKRALAR</sequence>
<dbReference type="EMBL" id="CP029551">
    <property type="protein sequence ID" value="AWN36699.1"/>
    <property type="molecule type" value="Genomic_DNA"/>
</dbReference>
<evidence type="ECO:0000313" key="2">
    <source>
        <dbReference type="EMBL" id="AWN36699.1"/>
    </source>
</evidence>
<evidence type="ECO:0000313" key="3">
    <source>
        <dbReference type="Proteomes" id="UP000246058"/>
    </source>
</evidence>
<dbReference type="OrthoDB" id="8265749at2"/>
<gene>
    <name evidence="2" type="ORF">DK427_13950</name>
</gene>
<feature type="signal peptide" evidence="1">
    <location>
        <begin position="1"/>
        <end position="19"/>
    </location>
</feature>
<evidence type="ECO:0000256" key="1">
    <source>
        <dbReference type="SAM" id="SignalP"/>
    </source>
</evidence>